<accession>A0AAD8LL02</accession>
<evidence type="ECO:0000313" key="1">
    <source>
        <dbReference type="EMBL" id="KAK1440247.1"/>
    </source>
</evidence>
<protein>
    <submittedName>
        <fullName evidence="1">Uncharacterized protein</fullName>
    </submittedName>
</protein>
<dbReference type="EMBL" id="JAUHHV010000001">
    <property type="protein sequence ID" value="KAK1440247.1"/>
    <property type="molecule type" value="Genomic_DNA"/>
</dbReference>
<proteinExistence type="predicted"/>
<organism evidence="1 2">
    <name type="scientific">Tagetes erecta</name>
    <name type="common">African marigold</name>
    <dbReference type="NCBI Taxonomy" id="13708"/>
    <lineage>
        <taxon>Eukaryota</taxon>
        <taxon>Viridiplantae</taxon>
        <taxon>Streptophyta</taxon>
        <taxon>Embryophyta</taxon>
        <taxon>Tracheophyta</taxon>
        <taxon>Spermatophyta</taxon>
        <taxon>Magnoliopsida</taxon>
        <taxon>eudicotyledons</taxon>
        <taxon>Gunneridae</taxon>
        <taxon>Pentapetalae</taxon>
        <taxon>asterids</taxon>
        <taxon>campanulids</taxon>
        <taxon>Asterales</taxon>
        <taxon>Asteraceae</taxon>
        <taxon>Asteroideae</taxon>
        <taxon>Heliantheae alliance</taxon>
        <taxon>Tageteae</taxon>
        <taxon>Tagetes</taxon>
    </lineage>
</organism>
<name>A0AAD8LL02_TARER</name>
<gene>
    <name evidence="1" type="ORF">QVD17_06072</name>
</gene>
<comment type="caution">
    <text evidence="1">The sequence shown here is derived from an EMBL/GenBank/DDBJ whole genome shotgun (WGS) entry which is preliminary data.</text>
</comment>
<keyword evidence="2" id="KW-1185">Reference proteome</keyword>
<dbReference type="Proteomes" id="UP001229421">
    <property type="component" value="Unassembled WGS sequence"/>
</dbReference>
<reference evidence="1" key="1">
    <citation type="journal article" date="2023" name="bioRxiv">
        <title>Improved chromosome-level genome assembly for marigold (Tagetes erecta).</title>
        <authorList>
            <person name="Jiang F."/>
            <person name="Yuan L."/>
            <person name="Wang S."/>
            <person name="Wang H."/>
            <person name="Xu D."/>
            <person name="Wang A."/>
            <person name="Fan W."/>
        </authorList>
    </citation>
    <scope>NUCLEOTIDE SEQUENCE</scope>
    <source>
        <strain evidence="1">WSJ</strain>
        <tissue evidence="1">Leaf</tissue>
    </source>
</reference>
<dbReference type="AlphaFoldDB" id="A0AAD8LL02"/>
<sequence length="72" mass="8445">MVKKFEWLRGSIRGRDVEFSGLYNLPLDESSNLRPQQKEGLVCTTTEEMVKNKQQQQHNHHILIAFKTPLLH</sequence>
<evidence type="ECO:0000313" key="2">
    <source>
        <dbReference type="Proteomes" id="UP001229421"/>
    </source>
</evidence>